<reference evidence="10 11" key="1">
    <citation type="journal article" date="2016" name="Mol. Biol. Evol.">
        <title>Comparative Genomics of Early-Diverging Mushroom-Forming Fungi Provides Insights into the Origins of Lignocellulose Decay Capabilities.</title>
        <authorList>
            <person name="Nagy L.G."/>
            <person name="Riley R."/>
            <person name="Tritt A."/>
            <person name="Adam C."/>
            <person name="Daum C."/>
            <person name="Floudas D."/>
            <person name="Sun H."/>
            <person name="Yadav J.S."/>
            <person name="Pangilinan J."/>
            <person name="Larsson K.H."/>
            <person name="Matsuura K."/>
            <person name="Barry K."/>
            <person name="Labutti K."/>
            <person name="Kuo R."/>
            <person name="Ohm R.A."/>
            <person name="Bhattacharya S.S."/>
            <person name="Shirouzu T."/>
            <person name="Yoshinaga Y."/>
            <person name="Martin F.M."/>
            <person name="Grigoriev I.V."/>
            <person name="Hibbett D.S."/>
        </authorList>
    </citation>
    <scope>NUCLEOTIDE SEQUENCE [LARGE SCALE GENOMIC DNA]</scope>
    <source>
        <strain evidence="10 11">L-15889</strain>
    </source>
</reference>
<keyword evidence="5" id="KW-0464">Manganese</keyword>
<sequence length="373" mass="38943">MFSSLLLSITLVASAVTAQTTTDVNSLIAELITAPDHSSRVGDLSQDSEARRVYLFVFDFANPPAAGVTTGAGGHLVLASVADFPALVGNGIAIAAGFLGPCGMNTPHTHPRATEFLYLVNGSLTNGMITETGSRFIINNITMDQAMLLPQGSIHFQFNDNCDPVHFVSALNSEDPGVLLAAQGLFGLPPAIVAASLGQIGVEEVAGLATIIPDDIAFGSAECLARCGINPGQQPTNEQVPRVSGNALPSAIMTASTWSPSATTSYTNQSSNQSRSILGAVADSSSGSSNTPSRMQPIEIALIAVVGVMGAGYIVIAAVFFWRRSHQKHNRSYVRPGMKGRALVPSFDTDVSDDKPYDPAAASEQSLYSHAHA</sequence>
<feature type="transmembrane region" description="Helical" evidence="7">
    <location>
        <begin position="300"/>
        <end position="322"/>
    </location>
</feature>
<dbReference type="Gene3D" id="2.60.120.10">
    <property type="entry name" value="Jelly Rolls"/>
    <property type="match status" value="1"/>
</dbReference>
<dbReference type="EMBL" id="KV429033">
    <property type="protein sequence ID" value="KZT74363.1"/>
    <property type="molecule type" value="Genomic_DNA"/>
</dbReference>
<dbReference type="PRINTS" id="PR00325">
    <property type="entry name" value="GERMIN"/>
</dbReference>
<keyword evidence="7" id="KW-0812">Transmembrane</keyword>
<dbReference type="InterPro" id="IPR006045">
    <property type="entry name" value="Cupin_1"/>
</dbReference>
<gene>
    <name evidence="10" type="ORF">DAEQUDRAFT_761229</name>
</gene>
<dbReference type="InterPro" id="IPR001929">
    <property type="entry name" value="Germin"/>
</dbReference>
<keyword evidence="7" id="KW-0472">Membrane</keyword>
<dbReference type="GO" id="GO:0005576">
    <property type="term" value="C:extracellular region"/>
    <property type="evidence" value="ECO:0007669"/>
    <property type="project" value="UniProtKB-SubCell"/>
</dbReference>
<evidence type="ECO:0000256" key="2">
    <source>
        <dbReference type="ARBA" id="ARBA00007456"/>
    </source>
</evidence>
<proteinExistence type="inferred from homology"/>
<feature type="signal peptide" evidence="8">
    <location>
        <begin position="1"/>
        <end position="18"/>
    </location>
</feature>
<dbReference type="PANTHER" id="PTHR31238">
    <property type="entry name" value="GERMIN-LIKE PROTEIN SUBFAMILY 3 MEMBER 3"/>
    <property type="match status" value="1"/>
</dbReference>
<evidence type="ECO:0000256" key="1">
    <source>
        <dbReference type="ARBA" id="ARBA00004613"/>
    </source>
</evidence>
<dbReference type="STRING" id="1314783.A0A165U3V8"/>
<evidence type="ECO:0000256" key="8">
    <source>
        <dbReference type="SAM" id="SignalP"/>
    </source>
</evidence>
<protein>
    <submittedName>
        <fullName evidence="10">RmlC-like cupin</fullName>
    </submittedName>
</protein>
<feature type="domain" description="Cupin type-1" evidence="9">
    <location>
        <begin position="58"/>
        <end position="206"/>
    </location>
</feature>
<dbReference type="SMART" id="SM00835">
    <property type="entry name" value="Cupin_1"/>
    <property type="match status" value="1"/>
</dbReference>
<evidence type="ECO:0000256" key="3">
    <source>
        <dbReference type="ARBA" id="ARBA00022525"/>
    </source>
</evidence>
<evidence type="ECO:0000259" key="9">
    <source>
        <dbReference type="SMART" id="SM00835"/>
    </source>
</evidence>
<feature type="chain" id="PRO_5007867405" evidence="8">
    <location>
        <begin position="19"/>
        <end position="373"/>
    </location>
</feature>
<dbReference type="SUPFAM" id="SSF51182">
    <property type="entry name" value="RmlC-like cupins"/>
    <property type="match status" value="1"/>
</dbReference>
<organism evidence="10 11">
    <name type="scientific">Daedalea quercina L-15889</name>
    <dbReference type="NCBI Taxonomy" id="1314783"/>
    <lineage>
        <taxon>Eukaryota</taxon>
        <taxon>Fungi</taxon>
        <taxon>Dikarya</taxon>
        <taxon>Basidiomycota</taxon>
        <taxon>Agaricomycotina</taxon>
        <taxon>Agaricomycetes</taxon>
        <taxon>Polyporales</taxon>
        <taxon>Fomitopsis</taxon>
    </lineage>
</organism>
<evidence type="ECO:0000256" key="7">
    <source>
        <dbReference type="SAM" id="Phobius"/>
    </source>
</evidence>
<dbReference type="GO" id="GO:0030145">
    <property type="term" value="F:manganese ion binding"/>
    <property type="evidence" value="ECO:0007669"/>
    <property type="project" value="InterPro"/>
</dbReference>
<comment type="subcellular location">
    <subcellularLocation>
        <location evidence="1">Secreted</location>
    </subcellularLocation>
</comment>
<comment type="similarity">
    <text evidence="2">Belongs to the germin family.</text>
</comment>
<evidence type="ECO:0000256" key="4">
    <source>
        <dbReference type="ARBA" id="ARBA00022723"/>
    </source>
</evidence>
<dbReference type="CDD" id="cd02241">
    <property type="entry name" value="cupin_OxOx"/>
    <property type="match status" value="1"/>
</dbReference>
<dbReference type="OrthoDB" id="1921208at2759"/>
<name>A0A165U3V8_9APHY</name>
<dbReference type="Proteomes" id="UP000076727">
    <property type="component" value="Unassembled WGS sequence"/>
</dbReference>
<evidence type="ECO:0000313" key="11">
    <source>
        <dbReference type="Proteomes" id="UP000076727"/>
    </source>
</evidence>
<evidence type="ECO:0000256" key="6">
    <source>
        <dbReference type="SAM" id="MobiDB-lite"/>
    </source>
</evidence>
<keyword evidence="4" id="KW-0479">Metal-binding</keyword>
<dbReference type="InterPro" id="IPR014710">
    <property type="entry name" value="RmlC-like_jellyroll"/>
</dbReference>
<keyword evidence="3" id="KW-0964">Secreted</keyword>
<dbReference type="AlphaFoldDB" id="A0A165U3V8"/>
<keyword evidence="8" id="KW-0732">Signal</keyword>
<feature type="compositionally biased region" description="Polar residues" evidence="6">
    <location>
        <begin position="363"/>
        <end position="373"/>
    </location>
</feature>
<dbReference type="InterPro" id="IPR011051">
    <property type="entry name" value="RmlC_Cupin_sf"/>
</dbReference>
<accession>A0A165U3V8</accession>
<keyword evidence="7" id="KW-1133">Transmembrane helix</keyword>
<evidence type="ECO:0000256" key="5">
    <source>
        <dbReference type="ARBA" id="ARBA00023211"/>
    </source>
</evidence>
<keyword evidence="11" id="KW-1185">Reference proteome</keyword>
<feature type="region of interest" description="Disordered" evidence="6">
    <location>
        <begin position="345"/>
        <end position="373"/>
    </location>
</feature>
<dbReference type="Pfam" id="PF00190">
    <property type="entry name" value="Cupin_1"/>
    <property type="match status" value="1"/>
</dbReference>
<evidence type="ECO:0000313" key="10">
    <source>
        <dbReference type="EMBL" id="KZT74363.1"/>
    </source>
</evidence>